<reference evidence="4" key="1">
    <citation type="submission" date="2013-12" db="EMBL/GenBank/DDBJ databases">
        <title>The Genome Sequence of Aphanomyces invadans NJM9701.</title>
        <authorList>
            <consortium name="The Broad Institute Genomics Platform"/>
            <person name="Russ C."/>
            <person name="Tyler B."/>
            <person name="van West P."/>
            <person name="Dieguez-Uribeondo J."/>
            <person name="Young S.K."/>
            <person name="Zeng Q."/>
            <person name="Gargeya S."/>
            <person name="Fitzgerald M."/>
            <person name="Abouelleil A."/>
            <person name="Alvarado L."/>
            <person name="Chapman S.B."/>
            <person name="Gainer-Dewar J."/>
            <person name="Goldberg J."/>
            <person name="Griggs A."/>
            <person name="Gujja S."/>
            <person name="Hansen M."/>
            <person name="Howarth C."/>
            <person name="Imamovic A."/>
            <person name="Ireland A."/>
            <person name="Larimer J."/>
            <person name="McCowan C."/>
            <person name="Murphy C."/>
            <person name="Pearson M."/>
            <person name="Poon T.W."/>
            <person name="Priest M."/>
            <person name="Roberts A."/>
            <person name="Saif S."/>
            <person name="Shea T."/>
            <person name="Sykes S."/>
            <person name="Wortman J."/>
            <person name="Nusbaum C."/>
            <person name="Birren B."/>
        </authorList>
    </citation>
    <scope>NUCLEOTIDE SEQUENCE [LARGE SCALE GENOMIC DNA]</scope>
    <source>
        <strain evidence="4">NJM9701</strain>
    </source>
</reference>
<dbReference type="GO" id="GO:0008270">
    <property type="term" value="F:zinc ion binding"/>
    <property type="evidence" value="ECO:0007669"/>
    <property type="project" value="UniProtKB-KW"/>
</dbReference>
<dbReference type="EMBL" id="KI914064">
    <property type="protein sequence ID" value="ETV90209.1"/>
    <property type="molecule type" value="Genomic_DNA"/>
</dbReference>
<evidence type="ECO:0000256" key="2">
    <source>
        <dbReference type="SAM" id="MobiDB-lite"/>
    </source>
</evidence>
<dbReference type="Gene3D" id="4.10.60.10">
    <property type="entry name" value="Zinc finger, CCHC-type"/>
    <property type="match status" value="1"/>
</dbReference>
<sequence length="162" mass="18276">MEVDNLNVRENSKKKDRSKIRCYNCQKLGHHSSECQKPKKKISSQEPHSRHATSEVHEESTTHDDVAMSRTSPSDILRLQAAKQSLGLSVKRSEEKINVMIDSGATTSLCRVVMGSCVVREMTVRIAGYDNVVSDPTRTREVTETLVMYNMRFDNVTMTKGT</sequence>
<evidence type="ECO:0000259" key="3">
    <source>
        <dbReference type="PROSITE" id="PS50158"/>
    </source>
</evidence>
<dbReference type="OrthoDB" id="77494at2759"/>
<feature type="region of interest" description="Disordered" evidence="2">
    <location>
        <begin position="30"/>
        <end position="73"/>
    </location>
</feature>
<feature type="compositionally biased region" description="Basic and acidic residues" evidence="2">
    <location>
        <begin position="47"/>
        <end position="67"/>
    </location>
</feature>
<dbReference type="RefSeq" id="XP_008881155.1">
    <property type="nucleotide sequence ID" value="XM_008882933.1"/>
</dbReference>
<evidence type="ECO:0000256" key="1">
    <source>
        <dbReference type="PROSITE-ProRule" id="PRU00047"/>
    </source>
</evidence>
<dbReference type="InterPro" id="IPR001878">
    <property type="entry name" value="Znf_CCHC"/>
</dbReference>
<dbReference type="PROSITE" id="PS50158">
    <property type="entry name" value="ZF_CCHC"/>
    <property type="match status" value="1"/>
</dbReference>
<keyword evidence="1" id="KW-0479">Metal-binding</keyword>
<proteinExistence type="predicted"/>
<organism evidence="4">
    <name type="scientific">Aphanomyces invadans</name>
    <dbReference type="NCBI Taxonomy" id="157072"/>
    <lineage>
        <taxon>Eukaryota</taxon>
        <taxon>Sar</taxon>
        <taxon>Stramenopiles</taxon>
        <taxon>Oomycota</taxon>
        <taxon>Saprolegniomycetes</taxon>
        <taxon>Saprolegniales</taxon>
        <taxon>Verrucalvaceae</taxon>
        <taxon>Aphanomyces</taxon>
    </lineage>
</organism>
<name>A0A024T8C6_9STRA</name>
<keyword evidence="1" id="KW-0862">Zinc</keyword>
<feature type="domain" description="CCHC-type" evidence="3">
    <location>
        <begin position="21"/>
        <end position="37"/>
    </location>
</feature>
<dbReference type="AlphaFoldDB" id="A0A024T8C6"/>
<dbReference type="SUPFAM" id="SSF57756">
    <property type="entry name" value="Retrovirus zinc finger-like domains"/>
    <property type="match status" value="1"/>
</dbReference>
<keyword evidence="1" id="KW-0863">Zinc-finger</keyword>
<evidence type="ECO:0000313" key="4">
    <source>
        <dbReference type="EMBL" id="ETV90209.1"/>
    </source>
</evidence>
<gene>
    <name evidence="4" type="ORF">H310_14953</name>
</gene>
<dbReference type="GeneID" id="20092003"/>
<dbReference type="VEuPathDB" id="FungiDB:H310_14953"/>
<protein>
    <recommendedName>
        <fullName evidence="3">CCHC-type domain-containing protein</fullName>
    </recommendedName>
</protein>
<dbReference type="GO" id="GO:0003676">
    <property type="term" value="F:nucleic acid binding"/>
    <property type="evidence" value="ECO:0007669"/>
    <property type="project" value="InterPro"/>
</dbReference>
<dbReference type="InterPro" id="IPR036875">
    <property type="entry name" value="Znf_CCHC_sf"/>
</dbReference>
<dbReference type="Pfam" id="PF00098">
    <property type="entry name" value="zf-CCHC"/>
    <property type="match status" value="1"/>
</dbReference>
<accession>A0A024T8C6</accession>